<dbReference type="PROSITE" id="PS00211">
    <property type="entry name" value="ABC_TRANSPORTER_1"/>
    <property type="match status" value="1"/>
</dbReference>
<keyword evidence="7" id="KW-0479">Metal-binding</keyword>
<feature type="transmembrane region" description="Helical" evidence="15">
    <location>
        <begin position="1756"/>
        <end position="1783"/>
    </location>
</feature>
<feature type="transmembrane region" description="Helical" evidence="15">
    <location>
        <begin position="484"/>
        <end position="504"/>
    </location>
</feature>
<evidence type="ECO:0000256" key="9">
    <source>
        <dbReference type="ARBA" id="ARBA00022741"/>
    </source>
</evidence>
<dbReference type="Proteomes" id="UP000320333">
    <property type="component" value="Unassembled WGS sequence"/>
</dbReference>
<evidence type="ECO:0000256" key="1">
    <source>
        <dbReference type="ARBA" id="ARBA00004141"/>
    </source>
</evidence>
<feature type="transmembrane region" description="Helical" evidence="15">
    <location>
        <begin position="1099"/>
        <end position="1118"/>
    </location>
</feature>
<feature type="transmembrane region" description="Helical" evidence="15">
    <location>
        <begin position="2540"/>
        <end position="2561"/>
    </location>
</feature>
<dbReference type="EMBL" id="QEAP01000272">
    <property type="protein sequence ID" value="TPX70789.1"/>
    <property type="molecule type" value="Genomic_DNA"/>
</dbReference>
<feature type="transmembrane region" description="Helical" evidence="15">
    <location>
        <begin position="1130"/>
        <end position="1152"/>
    </location>
</feature>
<feature type="transmembrane region" description="Helical" evidence="15">
    <location>
        <begin position="1286"/>
        <end position="1305"/>
    </location>
</feature>
<dbReference type="Gene3D" id="3.40.50.300">
    <property type="entry name" value="P-loop containing nucleotide triphosphate hydrolases"/>
    <property type="match status" value="2"/>
</dbReference>
<dbReference type="InterPro" id="IPR003439">
    <property type="entry name" value="ABC_transporter-like_ATP-bd"/>
</dbReference>
<dbReference type="GO" id="GO:0005886">
    <property type="term" value="C:plasma membrane"/>
    <property type="evidence" value="ECO:0007669"/>
    <property type="project" value="UniProtKB-ARBA"/>
</dbReference>
<dbReference type="InterPro" id="IPR003593">
    <property type="entry name" value="AAA+_ATPase"/>
</dbReference>
<evidence type="ECO:0000256" key="12">
    <source>
        <dbReference type="ARBA" id="ARBA00023002"/>
    </source>
</evidence>
<feature type="transmembrane region" description="Helical" evidence="15">
    <location>
        <begin position="1233"/>
        <end position="1253"/>
    </location>
</feature>
<dbReference type="PRINTS" id="PR01703">
    <property type="entry name" value="MNSODISMTASE"/>
</dbReference>
<dbReference type="InterPro" id="IPR013525">
    <property type="entry name" value="ABC2_TM"/>
</dbReference>
<evidence type="ECO:0000256" key="4">
    <source>
        <dbReference type="ARBA" id="ARBA00012682"/>
    </source>
</evidence>
<evidence type="ECO:0000259" key="16">
    <source>
        <dbReference type="PROSITE" id="PS50893"/>
    </source>
</evidence>
<dbReference type="SUPFAM" id="SSF54719">
    <property type="entry name" value="Fe,Mn superoxide dismutase (SOD), C-terminal domain"/>
    <property type="match status" value="1"/>
</dbReference>
<dbReference type="Gene3D" id="3.55.40.20">
    <property type="entry name" value="Iron/manganese superoxide dismutase, C-terminal domain"/>
    <property type="match status" value="1"/>
</dbReference>
<keyword evidence="11 15" id="KW-1133">Transmembrane helix</keyword>
<feature type="transmembrane region" description="Helical" evidence="15">
    <location>
        <begin position="556"/>
        <end position="579"/>
    </location>
</feature>
<dbReference type="Pfam" id="PF02777">
    <property type="entry name" value="Sod_Fe_C"/>
    <property type="match status" value="1"/>
</dbReference>
<dbReference type="InterPro" id="IPR019832">
    <property type="entry name" value="Mn/Fe_SOD_C"/>
</dbReference>
<keyword evidence="10" id="KW-0067">ATP-binding</keyword>
<evidence type="ECO:0000256" key="11">
    <source>
        <dbReference type="ARBA" id="ARBA00022989"/>
    </source>
</evidence>
<dbReference type="Pfam" id="PF12698">
    <property type="entry name" value="ABC2_membrane_3"/>
    <property type="match status" value="1"/>
</dbReference>
<evidence type="ECO:0000256" key="6">
    <source>
        <dbReference type="ARBA" id="ARBA00022692"/>
    </source>
</evidence>
<feature type="transmembrane region" description="Helical" evidence="15">
    <location>
        <begin position="660"/>
        <end position="681"/>
    </location>
</feature>
<feature type="transmembrane region" description="Helical" evidence="15">
    <location>
        <begin position="443"/>
        <end position="464"/>
    </location>
</feature>
<feature type="transmembrane region" description="Helical" evidence="15">
    <location>
        <begin position="1564"/>
        <end position="1581"/>
    </location>
</feature>
<comment type="similarity">
    <text evidence="2">Belongs to the iron/manganese superoxide dismutase family.</text>
</comment>
<reference evidence="17 18" key="1">
    <citation type="journal article" date="2019" name="Sci. Rep.">
        <title>Comparative genomics of chytrid fungi reveal insights into the obligate biotrophic and pathogenic lifestyle of Synchytrium endobioticum.</title>
        <authorList>
            <person name="van de Vossenberg B.T.L.H."/>
            <person name="Warris S."/>
            <person name="Nguyen H.D.T."/>
            <person name="van Gent-Pelzer M.P.E."/>
            <person name="Joly D.L."/>
            <person name="van de Geest H.C."/>
            <person name="Bonants P.J.M."/>
            <person name="Smith D.S."/>
            <person name="Levesque C.A."/>
            <person name="van der Lee T.A.J."/>
        </authorList>
    </citation>
    <scope>NUCLEOTIDE SEQUENCE [LARGE SCALE GENOMIC DNA]</scope>
    <source>
        <strain evidence="17 18">CBS 675.73</strain>
    </source>
</reference>
<dbReference type="Gene3D" id="1.10.287.990">
    <property type="entry name" value="Fe,Mn superoxide dismutase (SOD) domain"/>
    <property type="match status" value="1"/>
</dbReference>
<feature type="transmembrane region" description="Helical" evidence="15">
    <location>
        <begin position="1789"/>
        <end position="1813"/>
    </location>
</feature>
<feature type="transmembrane region" description="Helical" evidence="15">
    <location>
        <begin position="2587"/>
        <end position="2607"/>
    </location>
</feature>
<keyword evidence="8" id="KW-0677">Repeat</keyword>
<feature type="transmembrane region" description="Helical" evidence="15">
    <location>
        <begin position="1820"/>
        <end position="1843"/>
    </location>
</feature>
<dbReference type="SMART" id="SM00382">
    <property type="entry name" value="AAA"/>
    <property type="match status" value="2"/>
</dbReference>
<dbReference type="EC" id="1.15.1.1" evidence="4"/>
<keyword evidence="9" id="KW-0547">Nucleotide-binding</keyword>
<feature type="transmembrane region" description="Helical" evidence="15">
    <location>
        <begin position="1415"/>
        <end position="1437"/>
    </location>
</feature>
<feature type="transmembrane region" description="Helical" evidence="15">
    <location>
        <begin position="782"/>
        <end position="804"/>
    </location>
</feature>
<dbReference type="GO" id="GO:0140359">
    <property type="term" value="F:ABC-type transporter activity"/>
    <property type="evidence" value="ECO:0007669"/>
    <property type="project" value="InterPro"/>
</dbReference>
<dbReference type="PROSITE" id="PS00088">
    <property type="entry name" value="SOD_MN"/>
    <property type="match status" value="1"/>
</dbReference>
<evidence type="ECO:0000256" key="13">
    <source>
        <dbReference type="ARBA" id="ARBA00023136"/>
    </source>
</evidence>
<evidence type="ECO:0000256" key="3">
    <source>
        <dbReference type="ARBA" id="ARBA00008869"/>
    </source>
</evidence>
<keyword evidence="12" id="KW-0560">Oxidoreductase</keyword>
<comment type="subcellular location">
    <subcellularLocation>
        <location evidence="1">Membrane</location>
        <topology evidence="1">Multi-pass membrane protein</topology>
    </subcellularLocation>
</comment>
<evidence type="ECO:0000256" key="14">
    <source>
        <dbReference type="SAM" id="MobiDB-lite"/>
    </source>
</evidence>
<dbReference type="InterPro" id="IPR036324">
    <property type="entry name" value="Mn/Fe_SOD_N_sf"/>
</dbReference>
<feature type="domain" description="ABC transporter" evidence="16">
    <location>
        <begin position="1973"/>
        <end position="2208"/>
    </location>
</feature>
<dbReference type="InterPro" id="IPR019831">
    <property type="entry name" value="Mn/Fe_SOD_N"/>
</dbReference>
<evidence type="ECO:0000256" key="5">
    <source>
        <dbReference type="ARBA" id="ARBA00022448"/>
    </source>
</evidence>
<evidence type="ECO:0000313" key="18">
    <source>
        <dbReference type="Proteomes" id="UP000320333"/>
    </source>
</evidence>
<feature type="transmembrane region" description="Helical" evidence="15">
    <location>
        <begin position="2506"/>
        <end position="2528"/>
    </location>
</feature>
<dbReference type="InterPro" id="IPR012419">
    <property type="entry name" value="Cas1_AcylTrans_dom"/>
</dbReference>
<dbReference type="SUPFAM" id="SSF52540">
    <property type="entry name" value="P-loop containing nucleoside triphosphate hydrolases"/>
    <property type="match status" value="2"/>
</dbReference>
<dbReference type="GO" id="GO:0005524">
    <property type="term" value="F:ATP binding"/>
    <property type="evidence" value="ECO:0007669"/>
    <property type="project" value="UniProtKB-KW"/>
</dbReference>
<evidence type="ECO:0000256" key="10">
    <source>
        <dbReference type="ARBA" id="ARBA00022840"/>
    </source>
</evidence>
<dbReference type="GO" id="GO:0016887">
    <property type="term" value="F:ATP hydrolysis activity"/>
    <property type="evidence" value="ECO:0007669"/>
    <property type="project" value="InterPro"/>
</dbReference>
<dbReference type="InterPro" id="IPR001189">
    <property type="entry name" value="Mn/Fe_SOD"/>
</dbReference>
<dbReference type="PANTHER" id="PTHR19229:SF209">
    <property type="entry name" value="ATP-BINDING CASSETTE SUB-FAMILY A MEMBER 5 ISOFORM X1"/>
    <property type="match status" value="1"/>
</dbReference>
<feature type="transmembrane region" description="Helical" evidence="15">
    <location>
        <begin position="1849"/>
        <end position="1869"/>
    </location>
</feature>
<dbReference type="PROSITE" id="PS50893">
    <property type="entry name" value="ABC_TRANSPORTER_2"/>
    <property type="match status" value="2"/>
</dbReference>
<dbReference type="GO" id="GO:0046872">
    <property type="term" value="F:metal ion binding"/>
    <property type="evidence" value="ECO:0007669"/>
    <property type="project" value="UniProtKB-KW"/>
</dbReference>
<accession>A0A507F3C7</accession>
<dbReference type="InterPro" id="IPR017871">
    <property type="entry name" value="ABC_transporter-like_CS"/>
</dbReference>
<feature type="transmembrane region" description="Helical" evidence="15">
    <location>
        <begin position="1317"/>
        <end position="1339"/>
    </location>
</feature>
<comment type="caution">
    <text evidence="17">The sequence shown here is derived from an EMBL/GenBank/DDBJ whole genome shotgun (WGS) entry which is preliminary data.</text>
</comment>
<feature type="region of interest" description="Disordered" evidence="14">
    <location>
        <begin position="2670"/>
        <end position="2690"/>
    </location>
</feature>
<feature type="transmembrane region" description="Helical" evidence="15">
    <location>
        <begin position="1890"/>
        <end position="1911"/>
    </location>
</feature>
<dbReference type="Pfam" id="PF00005">
    <property type="entry name" value="ABC_tran"/>
    <property type="match status" value="2"/>
</dbReference>
<protein>
    <recommendedName>
        <fullName evidence="4">superoxide dismutase</fullName>
        <ecNumber evidence="4">1.15.1.1</ecNumber>
    </recommendedName>
</protein>
<name>A0A507F3C7_9FUNG</name>
<dbReference type="FunFam" id="3.40.50.300:FF:000335">
    <property type="entry name" value="ATP binding cassette subfamily A member 5"/>
    <property type="match status" value="1"/>
</dbReference>
<dbReference type="InterPro" id="IPR036314">
    <property type="entry name" value="SOD_C_sf"/>
</dbReference>
<dbReference type="Pfam" id="PF00081">
    <property type="entry name" value="Sod_Fe_N"/>
    <property type="match status" value="1"/>
</dbReference>
<evidence type="ECO:0000256" key="15">
    <source>
        <dbReference type="SAM" id="Phobius"/>
    </source>
</evidence>
<feature type="transmembrane region" description="Helical" evidence="15">
    <location>
        <begin position="2448"/>
        <end position="2465"/>
    </location>
</feature>
<proteinExistence type="inferred from homology"/>
<evidence type="ECO:0000256" key="8">
    <source>
        <dbReference type="ARBA" id="ARBA00022737"/>
    </source>
</evidence>
<dbReference type="GO" id="GO:0005319">
    <property type="term" value="F:lipid transporter activity"/>
    <property type="evidence" value="ECO:0007669"/>
    <property type="project" value="TreeGrafter"/>
</dbReference>
<keyword evidence="5" id="KW-0813">Transport</keyword>
<keyword evidence="13 15" id="KW-0472">Membrane</keyword>
<dbReference type="GO" id="GO:0004784">
    <property type="term" value="F:superoxide dismutase activity"/>
    <property type="evidence" value="ECO:0007669"/>
    <property type="project" value="UniProtKB-EC"/>
</dbReference>
<dbReference type="SUPFAM" id="SSF46609">
    <property type="entry name" value="Fe,Mn superoxide dismutase (SOD), N-terminal domain"/>
    <property type="match status" value="1"/>
</dbReference>
<dbReference type="FunFam" id="3.40.50.300:FF:000436">
    <property type="entry name" value="ATP binding cassette subfamily A member 9"/>
    <property type="match status" value="1"/>
</dbReference>
<dbReference type="CDD" id="cd03263">
    <property type="entry name" value="ABC_subfamily_A"/>
    <property type="match status" value="2"/>
</dbReference>
<dbReference type="OrthoDB" id="2109100at2759"/>
<gene>
    <name evidence="17" type="ORF">CcCBS67573_g06403</name>
</gene>
<feature type="transmembrane region" description="Helical" evidence="15">
    <location>
        <begin position="1359"/>
        <end position="1381"/>
    </location>
</feature>
<evidence type="ECO:0000256" key="7">
    <source>
        <dbReference type="ARBA" id="ARBA00022723"/>
    </source>
</evidence>
<dbReference type="InterPro" id="IPR026082">
    <property type="entry name" value="ABCA"/>
</dbReference>
<evidence type="ECO:0000313" key="17">
    <source>
        <dbReference type="EMBL" id="TPX70789.1"/>
    </source>
</evidence>
<evidence type="ECO:0000256" key="2">
    <source>
        <dbReference type="ARBA" id="ARBA00008714"/>
    </source>
</evidence>
<dbReference type="PANTHER" id="PTHR19229">
    <property type="entry name" value="ATP-BINDING CASSETTE TRANSPORTER SUBFAMILY A ABCA"/>
    <property type="match status" value="1"/>
</dbReference>
<dbReference type="STRING" id="246404.A0A507F3C7"/>
<sequence>MTYTLPPLPYAQDALAPHISAETLDFHYGKHHAGYVAKLNSIVSDDLKQHSVEEIVAKGPSNVPAGIYNSAAQTFNHTFYWNSLAPVASRQAAPSDALNALIVKSFGSFDAFKTKFSDVAAGHFGSGWAWLVQEKATGLLKIVDTHDAVSVIHDTTVKPILVCDVWEHAYYIDYRNARPKYIESWWGLVNWKFAEANATFVQVPSSEITDQSNAEAAVEGIAQDSRLGQSGVPDYLLGSSGGTTKQKCLQPGHEPGQEEIDPREIYLYTMTTDCCKECRPLRMLPSRRTPVTTKLGQREMSLLQVASNLADVKSFQQTISFTGCFKGKRVYVERQYSTSVSDTSECTQFCLGPLQEAPYFAMLFFDRNMTGLRCRCSLECSLTETGSAMEAVPDSLCDMPCVDGPCVGLSEEDAYFSVYAISPESSRCTQWDMAAPFNRSIQIASHAGFGINALVLCAFVLFVCKSDVRKIERNWTFKDAVSPFNVQLMVMSLSLVGVFSCLILETARLSVEAAFLLPLQYIFSATFKSSFLFYGWGRGSAVVNSIWPAVTRNFQTVVRVTPFLIYSPVIPALGLAIVINETGNRPNASKQIIAEIWQHWIRGLDLCATLAVFLIDLVFLCFFVHYIRKSTRVSDTEPVSQRFLLISYYGSPVHEYMLDAVQHLLFTAAFVLLIALKLSLYREHQADLKTRMNPKPDPCCEKRMEDTSTSLLNKDTARVSIELTEMGSLSQTPVIHTQIKNPTVDPNTLISPTTIKKAAKPAATPVFVSYSAFTQSNKRVGLLWLGLRLAAVCCLFVSLFMRVFSKHYAGVLPSEACSTALGDGHWSPKFQWFPSSCAIAKYNPKQTATCLGAKESARVVAFGDSSMRAVFNALRLKLGAKKSDFANEADKKHQDLTSDVGGVHLQFLWDPFLNRTDVMDLVFGGADGPPKTSLVVFSAGSWFLRYGGPDQRAETDKFGEAVSAINNRINSAVESQKPVSDVFFARLIPPFRESLLSEERKPVLKNSLRHDYNAKLFSLVKNGQYAATKKGELQLGKIGLHILTSTSDDMSLDGLHYIPQVDAAEVELLLNQICNGQQFSGLKMQGKTSCCVAYTGPPAGVWIIFLVTILFGPVVYYLHKKHSSFDPVGALKLIYPTVQTSYAILILALTLISCRLVDRTHLFVKVNKEFNTAEFIVMNLIWIVPGFWSLRMGSDTTFLNREQTDEWKGWMQFAILVYHFTGGSKVIPIYSVIRVMVASYLFMTGFGHFTFFYKKGDFSLLRLARVLVRLNLLSIALSYTMETDTLFYYFGPLVSFWFLIVYATMGIYSAGNANSSVLVGKLVFSGLLAYAFTHFEAVYGPFFKACEVLLGVRWNAKEAAFRLALDQWAVHFGMICAWIMISIQSAEKGAVSGEASWVEHVSMRVVSHWATVKPWVLIASGIVLGVYAFVITFIPFGKETNNAYHPYMSLLVLGAFVVLRNATPDMRRTTSMFWRWIGGFSLETFILQYHVWMGIDTYGLVDLFGPGVAGGSYSGGGVVLRWFGVGVSSVLFLGLSQWMSDASGPLVEAVVVGALGKKPEARDIAIRLGVWIFILVLWNYVNAIKASPNPNPLKSMEHIRTRLLHSQTLVMVWRSVLLKRRRGGVAVAALLSPIVNPAIVMAAVALSATVSHSVSTTLSATLLPIFSTVFDNRTTFDAVSSFNSSSSSFHTPSFFSQQLHASIPDPVAIIARIVLASYLMLGFSAHSQSALIDMVVEKEKRFKEGLLMQGLAPSAFWKSVHLVHAVYASVVCALITWIISPLFPLSNPFLVFLLLLCMDLANISSTLMFAPLFNSSQNALLFDGFISILLFTIPLFLIFWMEWAPSELAIIFASIIFYPLGFFFGMLRVNQLEMEGVGANWQNSLDGRGIGGFLIVLGLDVVLYMLVALYLDQVVPQQFGVPRPWFFPLKYIDRTRYEAMLVWYKSGEEVVAPVEQQNSDNVEPDPQGLSMLIQLTDVVMKFPGASVNAVDGVALKLYQDEIFALLGHNGAGKSTLLHILTGLISPSKGFGSVAGYDLANEMNSIRRLIGVCPQHDIQHDEFTVAEHILLFAGIKGLWATKSHSDLNDLVDSVLSQLNLVEKKHERIKSLSGGQKRKLSVAMAIVGDPKILILDEPTAGMDPVSRRSLWSTLTKLKKGRVTFLTTHMMDEADLVADRKAILTKGRVVCQGTSVFLKHQFEIGYKLDVAYRPSQSSHLHMVSLVHKYIPSATCVSGAGSLQRVPVNTVPVNRGAASAGEAVLVFSLPPSTAVNFPRLFTGLDKQVSGGAVLYYGISMPSLEEVFLKTEGWGVEMSEEARLAEEHWTRVSAGEAVDEEALLLGNESVIHTTPVYSQTASLVYARFLMLTRTPSSTLSSLIFPLYMYSVVLTDDVSSAASSFWIITMSLFFTAITWAREPVQERSTKMDLFLKSFGISTPVYWISNVLTHAPIVLIPGLFMAWLIVVWEVKAFGGIALGVFLLANLLMSVLAMVSSYVLGLGFKEAGSFLNFASILTSFGTIIPYSILMYYDNMGNVSEGFLAHVLLSFTVPTYPFSAILYFMAMAHAKASTGNIPPLTGAFYWSWENKILPSLVGMVAQIFLYGALLMWRDGAWDALPKTMLDADEIAAEVAASDPDASGDPNVALERMRVVKPLCTDDLLLRRVSKVFKGRPAGEQESGRSSEAPEEEVNSFWGREPKEVVAVEDVSLGVSQGDIVAILGPNGAGKTTAMSMAIGDIVPTKGAVAVTTVQAQYAPQSVQARASLFGQVAQHDTLWPLLTGREHLHLFASLKGIPTRRQKYWIRILADAMGSGLTSDLDKQSKALSGGTKRKVAFLLALVGKPRLLFLDEPSTGIDPKAKRNLWNLLRSLQPRLATLLTTHSMEEADILASRIGIMTDGALKCLGTQQYLKTAYGNGYLLEVRTEPSHAGHVRQAIFMNFPNAVSKESFNDMMERWEIPADDVSANGGLGSVFEVLEGVKMQTQGGLKDFCFGQVSLEMVFLGFAKKEEA</sequence>
<feature type="transmembrane region" description="Helical" evidence="15">
    <location>
        <begin position="2477"/>
        <end position="2500"/>
    </location>
</feature>
<keyword evidence="18" id="KW-1185">Reference proteome</keyword>
<dbReference type="InterPro" id="IPR027417">
    <property type="entry name" value="P-loop_NTPase"/>
</dbReference>
<feature type="transmembrane region" description="Helical" evidence="15">
    <location>
        <begin position="2397"/>
        <end position="2415"/>
    </location>
</feature>
<feature type="transmembrane region" description="Helical" evidence="15">
    <location>
        <begin position="1625"/>
        <end position="1648"/>
    </location>
</feature>
<feature type="transmembrane region" description="Helical" evidence="15">
    <location>
        <begin position="1172"/>
        <end position="1190"/>
    </location>
</feature>
<feature type="transmembrane region" description="Helical" evidence="15">
    <location>
        <begin position="1473"/>
        <end position="1492"/>
    </location>
</feature>
<feature type="transmembrane region" description="Helical" evidence="15">
    <location>
        <begin position="600"/>
        <end position="627"/>
    </location>
</feature>
<comment type="similarity">
    <text evidence="3">Belongs to the ABC transporter superfamily. ABCA family.</text>
</comment>
<feature type="transmembrane region" description="Helical" evidence="15">
    <location>
        <begin position="1443"/>
        <end position="1461"/>
    </location>
</feature>
<dbReference type="Pfam" id="PF07779">
    <property type="entry name" value="Cas1_AcylT"/>
    <property type="match status" value="1"/>
</dbReference>
<keyword evidence="6 15" id="KW-0812">Transmembrane</keyword>
<dbReference type="InterPro" id="IPR019833">
    <property type="entry name" value="Mn/Fe_SOD_BS"/>
</dbReference>
<organism evidence="17 18">
    <name type="scientific">Chytriomyces confervae</name>
    <dbReference type="NCBI Taxonomy" id="246404"/>
    <lineage>
        <taxon>Eukaryota</taxon>
        <taxon>Fungi</taxon>
        <taxon>Fungi incertae sedis</taxon>
        <taxon>Chytridiomycota</taxon>
        <taxon>Chytridiomycota incertae sedis</taxon>
        <taxon>Chytridiomycetes</taxon>
        <taxon>Chytridiales</taxon>
        <taxon>Chytriomycetaceae</taxon>
        <taxon>Chytriomyces</taxon>
    </lineage>
</organism>
<feature type="domain" description="ABC transporter" evidence="16">
    <location>
        <begin position="2686"/>
        <end position="2921"/>
    </location>
</feature>